<name>A0A1I7ZTP7_9BILA</name>
<reference evidence="2" key="1">
    <citation type="submission" date="2016-11" db="UniProtKB">
        <authorList>
            <consortium name="WormBaseParasite"/>
        </authorList>
    </citation>
    <scope>IDENTIFICATION</scope>
</reference>
<organism evidence="1 2">
    <name type="scientific">Steinernema glaseri</name>
    <dbReference type="NCBI Taxonomy" id="37863"/>
    <lineage>
        <taxon>Eukaryota</taxon>
        <taxon>Metazoa</taxon>
        <taxon>Ecdysozoa</taxon>
        <taxon>Nematoda</taxon>
        <taxon>Chromadorea</taxon>
        <taxon>Rhabditida</taxon>
        <taxon>Tylenchina</taxon>
        <taxon>Panagrolaimomorpha</taxon>
        <taxon>Strongyloidoidea</taxon>
        <taxon>Steinernematidae</taxon>
        <taxon>Steinernema</taxon>
    </lineage>
</organism>
<dbReference type="AlphaFoldDB" id="A0A1I7ZTP7"/>
<dbReference type="WBParaSite" id="L893_g29433.t1">
    <property type="protein sequence ID" value="L893_g29433.t1"/>
    <property type="gene ID" value="L893_g29433"/>
</dbReference>
<accession>A0A1I7ZTP7</accession>
<evidence type="ECO:0000313" key="2">
    <source>
        <dbReference type="WBParaSite" id="L893_g29433.t1"/>
    </source>
</evidence>
<sequence>MGTNNRPSLKCNHSMLRIFDNPGQEVNADHVNHAERSNWKEKNGRKALDMLLMAFRSSLTPIDTSSRSQIMIVNFS</sequence>
<protein>
    <submittedName>
        <fullName evidence="2">DUF1524 domain-containing protein</fullName>
    </submittedName>
</protein>
<proteinExistence type="predicted"/>
<keyword evidence="1" id="KW-1185">Reference proteome</keyword>
<dbReference type="Proteomes" id="UP000095287">
    <property type="component" value="Unplaced"/>
</dbReference>
<evidence type="ECO:0000313" key="1">
    <source>
        <dbReference type="Proteomes" id="UP000095287"/>
    </source>
</evidence>